<feature type="compositionally biased region" description="Low complexity" evidence="3">
    <location>
        <begin position="402"/>
        <end position="411"/>
    </location>
</feature>
<feature type="region of interest" description="Disordered" evidence="3">
    <location>
        <begin position="468"/>
        <end position="696"/>
    </location>
</feature>
<dbReference type="SUPFAM" id="SSF48403">
    <property type="entry name" value="Ankyrin repeat"/>
    <property type="match status" value="1"/>
</dbReference>
<dbReference type="SMART" id="SM00356">
    <property type="entry name" value="ZnF_C3H1"/>
    <property type="match status" value="2"/>
</dbReference>
<feature type="region of interest" description="Disordered" evidence="3">
    <location>
        <begin position="1"/>
        <end position="44"/>
    </location>
</feature>
<dbReference type="RefSeq" id="XP_069212837.1">
    <property type="nucleotide sequence ID" value="XM_069349293.1"/>
</dbReference>
<dbReference type="Gene3D" id="1.25.40.20">
    <property type="entry name" value="Ankyrin repeat-containing domain"/>
    <property type="match status" value="1"/>
</dbReference>
<evidence type="ECO:0000256" key="1">
    <source>
        <dbReference type="PROSITE-ProRule" id="PRU00023"/>
    </source>
</evidence>
<dbReference type="Proteomes" id="UP001565368">
    <property type="component" value="Unassembled WGS sequence"/>
</dbReference>
<feature type="repeat" description="ANK" evidence="1">
    <location>
        <begin position="92"/>
        <end position="117"/>
    </location>
</feature>
<reference evidence="5 6" key="1">
    <citation type="submission" date="2023-08" db="EMBL/GenBank/DDBJ databases">
        <title>Annotated Genome Sequence of Vanrija albida AlHP1.</title>
        <authorList>
            <person name="Herzog R."/>
        </authorList>
    </citation>
    <scope>NUCLEOTIDE SEQUENCE [LARGE SCALE GENOMIC DNA]</scope>
    <source>
        <strain evidence="5 6">AlHP1</strain>
    </source>
</reference>
<evidence type="ECO:0000259" key="4">
    <source>
        <dbReference type="PROSITE" id="PS50103"/>
    </source>
</evidence>
<feature type="zinc finger region" description="C3H1-type" evidence="2">
    <location>
        <begin position="202"/>
        <end position="226"/>
    </location>
</feature>
<accession>A0ABR3QER7</accession>
<sequence>MSIESAAANAHPEVVAVDNKAAEQQQQQQQQELDHQQQQAQDTTGVEAAVANLAIAQPQADLHRACADGRLDDVRAILGRGLDALETLDIVTGCTPIVLAIQNGHVDVVRELLSANAVVPPPGLTMDPVMLSVLYPQPLYAPPPPFAQMGPPQFYHQPGFYPPAGAVHYPPRKESSAGAGANGAAGNAAANGAANLPPTEVAKTIPCRNFPNCKYGASCIFFHPRPQPGFFPGAPAGYYDPAAGGFVPYPAGAAGFFPGAPQFVPGASTDATATDAAAPASESTPADAAATTQHDSIPAQSPGAHVPSAVAPAFVPGAIPVPNGDAAANGGPFIGSPPAGYAIGPLSPTLIPHSPPPADAAYFATSPPQFQPFIPNGYGPGRRQSFGQQFAGGPKPFHGKKPSFSGGSKPWGPGGRPGGSSHLGQWKDGVPPPCAFFREGKCRNGEYCKFPHIDAETGQDVRHPDVVLGRIPPMPTRPPRVMRNQINGHYDPRQQHAPFPHKGANSTTVAEVPAEAEASAVAAADGADASSTKAASDKADGPASVSGSATLPPKPSGSPLPPATGRSASQPGVARVHANGVASRSHSPNGVRRGPRYPNGQANGSRSSSASGEKKPAPPQRVPRADEFPALGINGGASTPSTERREPSWGSKTAAQVLSEPAPPKPASPVSAEAEDKPAEKVVEEVTMDSDSEQDAVIVSVSTTPNPEVAKAKLAAAAASSVSFASVASAVITAAPDAAPVALKA</sequence>
<feature type="compositionally biased region" description="Basic and acidic residues" evidence="3">
    <location>
        <begin position="674"/>
        <end position="684"/>
    </location>
</feature>
<dbReference type="EMBL" id="JBBXJM010000001">
    <property type="protein sequence ID" value="KAL1412893.1"/>
    <property type="molecule type" value="Genomic_DNA"/>
</dbReference>
<dbReference type="InterPro" id="IPR000571">
    <property type="entry name" value="Znf_CCCH"/>
</dbReference>
<dbReference type="PROSITE" id="PS50088">
    <property type="entry name" value="ANK_REPEAT"/>
    <property type="match status" value="1"/>
</dbReference>
<protein>
    <recommendedName>
        <fullName evidence="4">C3H1-type domain-containing protein</fullName>
    </recommendedName>
</protein>
<organism evidence="5 6">
    <name type="scientific">Vanrija albida</name>
    <dbReference type="NCBI Taxonomy" id="181172"/>
    <lineage>
        <taxon>Eukaryota</taxon>
        <taxon>Fungi</taxon>
        <taxon>Dikarya</taxon>
        <taxon>Basidiomycota</taxon>
        <taxon>Agaricomycotina</taxon>
        <taxon>Tremellomycetes</taxon>
        <taxon>Trichosporonales</taxon>
        <taxon>Trichosporonaceae</taxon>
        <taxon>Vanrija</taxon>
    </lineage>
</organism>
<feature type="region of interest" description="Disordered" evidence="3">
    <location>
        <begin position="386"/>
        <end position="427"/>
    </location>
</feature>
<feature type="compositionally biased region" description="Low complexity" evidence="3">
    <location>
        <begin position="268"/>
        <end position="292"/>
    </location>
</feature>
<keyword evidence="2" id="KW-0862">Zinc</keyword>
<evidence type="ECO:0000256" key="3">
    <source>
        <dbReference type="SAM" id="MobiDB-lite"/>
    </source>
</evidence>
<feature type="compositionally biased region" description="Pro residues" evidence="3">
    <location>
        <begin position="552"/>
        <end position="562"/>
    </location>
</feature>
<keyword evidence="2" id="KW-0479">Metal-binding</keyword>
<evidence type="ECO:0000313" key="6">
    <source>
        <dbReference type="Proteomes" id="UP001565368"/>
    </source>
</evidence>
<proteinExistence type="predicted"/>
<name>A0ABR3QER7_9TREE</name>
<keyword evidence="1" id="KW-0040">ANK repeat</keyword>
<evidence type="ECO:0000313" key="5">
    <source>
        <dbReference type="EMBL" id="KAL1412893.1"/>
    </source>
</evidence>
<gene>
    <name evidence="5" type="ORF">Q8F55_000642</name>
</gene>
<feature type="compositionally biased region" description="Low complexity" evidence="3">
    <location>
        <begin position="506"/>
        <end position="534"/>
    </location>
</feature>
<keyword evidence="6" id="KW-1185">Reference proteome</keyword>
<dbReference type="Pfam" id="PF00023">
    <property type="entry name" value="Ank"/>
    <property type="match status" value="1"/>
</dbReference>
<keyword evidence="2" id="KW-0863">Zinc-finger</keyword>
<feature type="compositionally biased region" description="Low complexity" evidence="3">
    <location>
        <begin position="24"/>
        <end position="41"/>
    </location>
</feature>
<dbReference type="PROSITE" id="PS50297">
    <property type="entry name" value="ANK_REP_REGION"/>
    <property type="match status" value="1"/>
</dbReference>
<feature type="zinc finger region" description="C3H1-type" evidence="2">
    <location>
        <begin position="428"/>
        <end position="455"/>
    </location>
</feature>
<dbReference type="InterPro" id="IPR036770">
    <property type="entry name" value="Ankyrin_rpt-contain_sf"/>
</dbReference>
<dbReference type="PROSITE" id="PS50103">
    <property type="entry name" value="ZF_C3H1"/>
    <property type="match status" value="2"/>
</dbReference>
<feature type="region of interest" description="Disordered" evidence="3">
    <location>
        <begin position="268"/>
        <end position="305"/>
    </location>
</feature>
<dbReference type="InterPro" id="IPR002110">
    <property type="entry name" value="Ankyrin_rpt"/>
</dbReference>
<comment type="caution">
    <text evidence="5">The sequence shown here is derived from an EMBL/GenBank/DDBJ whole genome shotgun (WGS) entry which is preliminary data.</text>
</comment>
<feature type="compositionally biased region" description="Polar residues" evidence="3">
    <location>
        <begin position="600"/>
        <end position="611"/>
    </location>
</feature>
<dbReference type="GeneID" id="95981685"/>
<feature type="domain" description="C3H1-type" evidence="4">
    <location>
        <begin position="202"/>
        <end position="226"/>
    </location>
</feature>
<evidence type="ECO:0000256" key="2">
    <source>
        <dbReference type="PROSITE-ProRule" id="PRU00723"/>
    </source>
</evidence>
<feature type="domain" description="C3H1-type" evidence="4">
    <location>
        <begin position="428"/>
        <end position="455"/>
    </location>
</feature>